<accession>A0ABW0NYW1</accession>
<evidence type="ECO:0000256" key="2">
    <source>
        <dbReference type="SAM" id="SignalP"/>
    </source>
</evidence>
<reference evidence="4" key="1">
    <citation type="journal article" date="2019" name="Int. J. Syst. Evol. Microbiol.">
        <title>The Global Catalogue of Microorganisms (GCM) 10K type strain sequencing project: providing services to taxonomists for standard genome sequencing and annotation.</title>
        <authorList>
            <consortium name="The Broad Institute Genomics Platform"/>
            <consortium name="The Broad Institute Genome Sequencing Center for Infectious Disease"/>
            <person name="Wu L."/>
            <person name="Ma J."/>
        </authorList>
    </citation>
    <scope>NUCLEOTIDE SEQUENCE [LARGE SCALE GENOMIC DNA]</scope>
    <source>
        <strain evidence="4">CCUG 43117</strain>
    </source>
</reference>
<dbReference type="EMBL" id="JBHSLU010000012">
    <property type="protein sequence ID" value="MFC5505151.1"/>
    <property type="molecule type" value="Genomic_DNA"/>
</dbReference>
<keyword evidence="2" id="KW-0732">Signal</keyword>
<dbReference type="RefSeq" id="WP_377816253.1">
    <property type="nucleotide sequence ID" value="NZ_JBHSLU010000012.1"/>
</dbReference>
<feature type="region of interest" description="Disordered" evidence="1">
    <location>
        <begin position="244"/>
        <end position="266"/>
    </location>
</feature>
<evidence type="ECO:0000256" key="1">
    <source>
        <dbReference type="SAM" id="MobiDB-lite"/>
    </source>
</evidence>
<name>A0ABW0NYW1_9HYPH</name>
<proteinExistence type="predicted"/>
<organism evidence="3 4">
    <name type="scientific">Bosea massiliensis</name>
    <dbReference type="NCBI Taxonomy" id="151419"/>
    <lineage>
        <taxon>Bacteria</taxon>
        <taxon>Pseudomonadati</taxon>
        <taxon>Pseudomonadota</taxon>
        <taxon>Alphaproteobacteria</taxon>
        <taxon>Hyphomicrobiales</taxon>
        <taxon>Boseaceae</taxon>
        <taxon>Bosea</taxon>
    </lineage>
</organism>
<protein>
    <submittedName>
        <fullName evidence="3">Uncharacterized protein</fullName>
    </submittedName>
</protein>
<sequence>MSLAVMAVRLAVTAALAPYVAPADLAEATWPTLARERVFDSRFDLLDGRGGERTPLIVFAVEAVEGNAFSAQDGAGAANRGFDAVARLVLSAQVTSRQTFETETGEEFDAEAADLLDQELADMLAVLQEQAWATLLADPLFRKVTKRVTKLDAEPYPASETGEKLAVLANSYFVEPLSDGEKALGLVRDSLPLASPVRARALVALGHMQATRDKLAANVLARSGQGSLPDFGVTATVQGTAAVAPTAPAPSDPDFTITLDPEDPLP</sequence>
<feature type="signal peptide" evidence="2">
    <location>
        <begin position="1"/>
        <end position="17"/>
    </location>
</feature>
<dbReference type="Proteomes" id="UP001596060">
    <property type="component" value="Unassembled WGS sequence"/>
</dbReference>
<gene>
    <name evidence="3" type="ORF">ACFPN9_07765</name>
</gene>
<feature type="chain" id="PRO_5045889082" evidence="2">
    <location>
        <begin position="18"/>
        <end position="266"/>
    </location>
</feature>
<evidence type="ECO:0000313" key="4">
    <source>
        <dbReference type="Proteomes" id="UP001596060"/>
    </source>
</evidence>
<comment type="caution">
    <text evidence="3">The sequence shown here is derived from an EMBL/GenBank/DDBJ whole genome shotgun (WGS) entry which is preliminary data.</text>
</comment>
<evidence type="ECO:0000313" key="3">
    <source>
        <dbReference type="EMBL" id="MFC5505151.1"/>
    </source>
</evidence>
<keyword evidence="4" id="KW-1185">Reference proteome</keyword>